<name>A0A1L8D9U6_9DIPT</name>
<sequence>MHRPLKRFTQCGSLTMISAVFIVLFGVSSTALTTFGKPNANQNPPQPPTPPPVRAKECKTQADCFVQLNTSCVKEYYDDRFRCLCGDYTAPVNGFCQAKFKGLRHMCSDNNQCEEGMLCAVENSTKTTALGNKVSSTADQQKLCLCDEDAGFSESIRNNNCSGAITIFAGIVVPLISLVIGSIMARKPLQ</sequence>
<dbReference type="AlphaFoldDB" id="A0A1L8D9U6"/>
<evidence type="ECO:0000256" key="1">
    <source>
        <dbReference type="SAM" id="Phobius"/>
    </source>
</evidence>
<evidence type="ECO:0000313" key="2">
    <source>
        <dbReference type="EMBL" id="JAV03135.1"/>
    </source>
</evidence>
<feature type="transmembrane region" description="Helical" evidence="1">
    <location>
        <begin position="12"/>
        <end position="35"/>
    </location>
</feature>
<keyword evidence="1" id="KW-0472">Membrane</keyword>
<dbReference type="EMBL" id="GFDF01010949">
    <property type="protein sequence ID" value="JAV03135.1"/>
    <property type="molecule type" value="Transcribed_RNA"/>
</dbReference>
<reference evidence="2" key="1">
    <citation type="submission" date="2016-12" db="EMBL/GenBank/DDBJ databases">
        <title>An insight into the sialome and mialome of the sand fly, Nyssomyia neivai.</title>
        <authorList>
            <person name="Sebastian V."/>
            <person name="Goulart T.M."/>
            <person name="Oliveira W."/>
            <person name="Calvo E."/>
            <person name="Oliveira L.F."/>
            <person name="Pinto M.C."/>
            <person name="Rosselino A.M."/>
            <person name="Ribeiro J.M."/>
        </authorList>
    </citation>
    <scope>NUCLEOTIDE SEQUENCE</scope>
</reference>
<organism evidence="2">
    <name type="scientific">Nyssomyia neivai</name>
    <dbReference type="NCBI Taxonomy" id="330878"/>
    <lineage>
        <taxon>Eukaryota</taxon>
        <taxon>Metazoa</taxon>
        <taxon>Ecdysozoa</taxon>
        <taxon>Arthropoda</taxon>
        <taxon>Hexapoda</taxon>
        <taxon>Insecta</taxon>
        <taxon>Pterygota</taxon>
        <taxon>Neoptera</taxon>
        <taxon>Endopterygota</taxon>
        <taxon>Diptera</taxon>
        <taxon>Nematocera</taxon>
        <taxon>Psychodoidea</taxon>
        <taxon>Psychodidae</taxon>
        <taxon>Nyssomyia</taxon>
    </lineage>
</organism>
<accession>A0A1L8D9U6</accession>
<keyword evidence="1" id="KW-1133">Transmembrane helix</keyword>
<keyword evidence="1" id="KW-0812">Transmembrane</keyword>
<feature type="transmembrane region" description="Helical" evidence="1">
    <location>
        <begin position="163"/>
        <end position="185"/>
    </location>
</feature>
<proteinExistence type="predicted"/>
<protein>
    <submittedName>
        <fullName evidence="2">Uncharacterized protein</fullName>
    </submittedName>
</protein>